<accession>A0A8S5Q076</accession>
<organism evidence="1">
    <name type="scientific">Myoviridae sp. ctBtT5</name>
    <dbReference type="NCBI Taxonomy" id="2825048"/>
    <lineage>
        <taxon>Viruses</taxon>
        <taxon>Duplodnaviria</taxon>
        <taxon>Heunggongvirae</taxon>
        <taxon>Uroviricota</taxon>
        <taxon>Caudoviricetes</taxon>
    </lineage>
</organism>
<protein>
    <submittedName>
        <fullName evidence="1">Uncharacterized protein</fullName>
    </submittedName>
</protein>
<evidence type="ECO:0000313" key="1">
    <source>
        <dbReference type="EMBL" id="DAE11924.1"/>
    </source>
</evidence>
<sequence length="33" mass="3901">MFLQGVTVLLSLFDDIFQSALLLRFLYSLIEFF</sequence>
<proteinExistence type="predicted"/>
<name>A0A8S5Q076_9CAUD</name>
<dbReference type="EMBL" id="BK015540">
    <property type="protein sequence ID" value="DAE11924.1"/>
    <property type="molecule type" value="Genomic_DNA"/>
</dbReference>
<reference evidence="1" key="1">
    <citation type="journal article" date="2021" name="Proc. Natl. Acad. Sci. U.S.A.">
        <title>A Catalog of Tens of Thousands of Viruses from Human Metagenomes Reveals Hidden Associations with Chronic Diseases.</title>
        <authorList>
            <person name="Tisza M.J."/>
            <person name="Buck C.B."/>
        </authorList>
    </citation>
    <scope>NUCLEOTIDE SEQUENCE</scope>
    <source>
        <strain evidence="1">CtBtT5</strain>
    </source>
</reference>